<comment type="caution">
    <text evidence="9">The sequence shown here is derived from an EMBL/GenBank/DDBJ whole genome shotgun (WGS) entry which is preliminary data.</text>
</comment>
<feature type="region of interest" description="Disordered" evidence="6">
    <location>
        <begin position="237"/>
        <end position="293"/>
    </location>
</feature>
<feature type="domain" description="Phage shock protein PspC N-terminal" evidence="8">
    <location>
        <begin position="87"/>
        <end position="141"/>
    </location>
</feature>
<dbReference type="RefSeq" id="WP_179816815.1">
    <property type="nucleotide sequence ID" value="NZ_JACBZD010000002.1"/>
</dbReference>
<feature type="compositionally biased region" description="Gly residues" evidence="6">
    <location>
        <begin position="407"/>
        <end position="425"/>
    </location>
</feature>
<evidence type="ECO:0000256" key="6">
    <source>
        <dbReference type="SAM" id="MobiDB-lite"/>
    </source>
</evidence>
<comment type="subcellular location">
    <subcellularLocation>
        <location evidence="1">Cell membrane</location>
        <topology evidence="1">Single-pass membrane protein</topology>
    </subcellularLocation>
</comment>
<dbReference type="InterPro" id="IPR052027">
    <property type="entry name" value="PspC"/>
</dbReference>
<evidence type="ECO:0000313" key="10">
    <source>
        <dbReference type="Proteomes" id="UP000567795"/>
    </source>
</evidence>
<feature type="compositionally biased region" description="Low complexity" evidence="6">
    <location>
        <begin position="353"/>
        <end position="366"/>
    </location>
</feature>
<evidence type="ECO:0000259" key="8">
    <source>
        <dbReference type="Pfam" id="PF04024"/>
    </source>
</evidence>
<feature type="compositionally biased region" description="Gly residues" evidence="6">
    <location>
        <begin position="73"/>
        <end position="85"/>
    </location>
</feature>
<organism evidence="9 10">
    <name type="scientific">Allostreptomyces psammosilenae</name>
    <dbReference type="NCBI Taxonomy" id="1892865"/>
    <lineage>
        <taxon>Bacteria</taxon>
        <taxon>Bacillati</taxon>
        <taxon>Actinomycetota</taxon>
        <taxon>Actinomycetes</taxon>
        <taxon>Kitasatosporales</taxon>
        <taxon>Streptomycetaceae</taxon>
        <taxon>Allostreptomyces</taxon>
    </lineage>
</organism>
<accession>A0A853A170</accession>
<evidence type="ECO:0000256" key="5">
    <source>
        <dbReference type="ARBA" id="ARBA00023136"/>
    </source>
</evidence>
<dbReference type="GO" id="GO:0005886">
    <property type="term" value="C:plasma membrane"/>
    <property type="evidence" value="ECO:0007669"/>
    <property type="project" value="UniProtKB-SubCell"/>
</dbReference>
<evidence type="ECO:0000256" key="1">
    <source>
        <dbReference type="ARBA" id="ARBA00004162"/>
    </source>
</evidence>
<keyword evidence="10" id="KW-1185">Reference proteome</keyword>
<dbReference type="EMBL" id="JACBZD010000002">
    <property type="protein sequence ID" value="NYI07887.1"/>
    <property type="molecule type" value="Genomic_DNA"/>
</dbReference>
<dbReference type="Pfam" id="PF04024">
    <property type="entry name" value="PspC"/>
    <property type="match status" value="1"/>
</dbReference>
<feature type="compositionally biased region" description="Low complexity" evidence="6">
    <location>
        <begin position="244"/>
        <end position="271"/>
    </location>
</feature>
<evidence type="ECO:0000256" key="3">
    <source>
        <dbReference type="ARBA" id="ARBA00022692"/>
    </source>
</evidence>
<reference evidence="9 10" key="1">
    <citation type="submission" date="2020-07" db="EMBL/GenBank/DDBJ databases">
        <title>Sequencing the genomes of 1000 actinobacteria strains.</title>
        <authorList>
            <person name="Klenk H.-P."/>
        </authorList>
    </citation>
    <scope>NUCLEOTIDE SEQUENCE [LARGE SCALE GENOMIC DNA]</scope>
    <source>
        <strain evidence="9 10">DSM 42178</strain>
    </source>
</reference>
<feature type="compositionally biased region" description="Gly residues" evidence="6">
    <location>
        <begin position="33"/>
        <end position="48"/>
    </location>
</feature>
<evidence type="ECO:0000313" key="9">
    <source>
        <dbReference type="EMBL" id="NYI07887.1"/>
    </source>
</evidence>
<feature type="transmembrane region" description="Helical" evidence="7">
    <location>
        <begin position="113"/>
        <end position="140"/>
    </location>
</feature>
<name>A0A853A170_9ACTN</name>
<feature type="region of interest" description="Disordered" evidence="6">
    <location>
        <begin position="1"/>
        <end position="91"/>
    </location>
</feature>
<feature type="transmembrane region" description="Helical" evidence="7">
    <location>
        <begin position="435"/>
        <end position="458"/>
    </location>
</feature>
<dbReference type="InterPro" id="IPR007168">
    <property type="entry name" value="Phageshock_PspC_N"/>
</dbReference>
<keyword evidence="3 7" id="KW-0812">Transmembrane</keyword>
<feature type="transmembrane region" description="Helical" evidence="7">
    <location>
        <begin position="464"/>
        <end position="483"/>
    </location>
</feature>
<feature type="transmembrane region" description="Helical" evidence="7">
    <location>
        <begin position="161"/>
        <end position="178"/>
    </location>
</feature>
<keyword evidence="5 7" id="KW-0472">Membrane</keyword>
<keyword evidence="2" id="KW-1003">Cell membrane</keyword>
<evidence type="ECO:0000256" key="7">
    <source>
        <dbReference type="SAM" id="Phobius"/>
    </source>
</evidence>
<gene>
    <name evidence="9" type="ORF">FHU37_004916</name>
</gene>
<dbReference type="PANTHER" id="PTHR33885">
    <property type="entry name" value="PHAGE SHOCK PROTEIN C"/>
    <property type="match status" value="1"/>
</dbReference>
<sequence length="646" mass="63342">MSYDVPGGRGPRMDAPGDGTGAPAPGVASAPGEPGGRQGPGGPGGPHGSQGHHSPPGPHDPHGPGGPQAAPRGGAGAPGPAGGGRPPLRRYTRDQLLGGVCAGLGRHLGIDPVVFRVVVTVLAIFGGIGLLAYGLCWLFVAPEDGGPTEARRLASGQLDRDSGLALAATALGAAAVSVQSGSGGHVPLVLALVAGSLGYALWRNPKLRQGLMGWVPPEPKAPPSKVDAPESWWKKGLSAHTGAEEPPAGQAPGQPGQPGQPEQPGQAGQPERLGQAAPWSDGAPSATGQHAVASGATAVGATAAPRLGATAAAGPEPGTGTGTATGRPLGVYDPDYTGPVDPAELGRGGAPVGTAGRPTASATSTTTPPPPTTGPAPDGTWDLARLRPGPGQPGQPTGKPGQPPGSGPWGGADPWGGGAGPGRGGVPPYQRERSLLGVATLCLAVAVGGVGYAVAQAAAATDTAITVGLAAALVVLGVGLVVGSRYGSARGLSGPAVLLTGALLLAEPVGVVADHGVGSREWAPPNAAAVDPQYRHGIGTLDVDLSEVRPRDGALRVDARLDVGVLTVTVPENVRVVVDSSYRLGGSSIGGRSTDSGDGEAFVAGTVVESHRTELLPEDPSAAAGGTIELDLSVGMGMIEVHRAPA</sequence>
<evidence type="ECO:0000256" key="4">
    <source>
        <dbReference type="ARBA" id="ARBA00022989"/>
    </source>
</evidence>
<feature type="region of interest" description="Disordered" evidence="6">
    <location>
        <begin position="309"/>
        <end position="428"/>
    </location>
</feature>
<evidence type="ECO:0000256" key="2">
    <source>
        <dbReference type="ARBA" id="ARBA00022475"/>
    </source>
</evidence>
<dbReference type="PANTHER" id="PTHR33885:SF3">
    <property type="entry name" value="PHAGE SHOCK PROTEIN C"/>
    <property type="match status" value="1"/>
</dbReference>
<feature type="compositionally biased region" description="Low complexity" evidence="6">
    <location>
        <begin position="21"/>
        <end position="32"/>
    </location>
</feature>
<keyword evidence="4 7" id="KW-1133">Transmembrane helix</keyword>
<feature type="transmembrane region" description="Helical" evidence="7">
    <location>
        <begin position="184"/>
        <end position="202"/>
    </location>
</feature>
<dbReference type="Proteomes" id="UP000567795">
    <property type="component" value="Unassembled WGS sequence"/>
</dbReference>
<proteinExistence type="predicted"/>
<dbReference type="AlphaFoldDB" id="A0A853A170"/>
<protein>
    <submittedName>
        <fullName evidence="9">Phage shock protein PspC (Stress-responsive transcriptional regulator)</fullName>
    </submittedName>
</protein>